<keyword evidence="3" id="KW-1185">Reference proteome</keyword>
<dbReference type="Proteomes" id="UP000029221">
    <property type="component" value="Unassembled WGS sequence"/>
</dbReference>
<evidence type="ECO:0000313" key="2">
    <source>
        <dbReference type="EMBL" id="GAK96999.1"/>
    </source>
</evidence>
<evidence type="ECO:0000256" key="1">
    <source>
        <dbReference type="SAM" id="SignalP"/>
    </source>
</evidence>
<dbReference type="PROSITE" id="PS51257">
    <property type="entry name" value="PROKAR_LIPOPROTEIN"/>
    <property type="match status" value="1"/>
</dbReference>
<dbReference type="STRING" id="319236.BST91_03880"/>
<dbReference type="eggNOG" id="ENOG502Z8CE">
    <property type="taxonomic scope" value="Bacteria"/>
</dbReference>
<reference evidence="2" key="1">
    <citation type="journal article" date="2014" name="Genome Announc.">
        <title>Draft Genome Sequences of Marine Flavobacterium Nonlabens Strains NR17, NR24, NR27, NR32, NR33, and Ara13.</title>
        <authorList>
            <person name="Nakanishi M."/>
            <person name="Meirelles P."/>
            <person name="Suzuki R."/>
            <person name="Takatani N."/>
            <person name="Mino S."/>
            <person name="Suda W."/>
            <person name="Oshima K."/>
            <person name="Hattori M."/>
            <person name="Ohkuma M."/>
            <person name="Hosokawa M."/>
            <person name="Miyashita K."/>
            <person name="Thompson F.L."/>
            <person name="Niwa A."/>
            <person name="Sawabe T."/>
            <person name="Sawabe T."/>
        </authorList>
    </citation>
    <scope>NUCLEOTIDE SEQUENCE [LARGE SCALE GENOMIC DNA]</scope>
    <source>
        <strain evidence="2">JCM 19294</strain>
    </source>
</reference>
<dbReference type="EMBL" id="BBML01000004">
    <property type="protein sequence ID" value="GAK96999.1"/>
    <property type="molecule type" value="Genomic_DNA"/>
</dbReference>
<evidence type="ECO:0008006" key="4">
    <source>
        <dbReference type="Google" id="ProtNLM"/>
    </source>
</evidence>
<gene>
    <name evidence="2" type="ORF">JCM19294_505</name>
</gene>
<dbReference type="RefSeq" id="WP_084692582.1">
    <property type="nucleotide sequence ID" value="NZ_BBML01000004.1"/>
</dbReference>
<dbReference type="Gene3D" id="2.40.160.20">
    <property type="match status" value="1"/>
</dbReference>
<sequence>MTKYKYFFYILLFSSCYHAHSQDNEIKSFSLDFNPFYGTILEHNPDIAHLITDHPTGFIVSYNKKTYGYNQWERRFNYPDWGFSLSYQDMKNQYLGENIGLYGHFNFYFLKRSLTLRIGQGIAYTSSPYDRNTNYINNAYGTRLLSSTYLKFGYVKENLVKGLGIHAGFTIIHYSNANIKAPNNSTNTFALTAGLSYQFNHDQFPDYIPNTESKKYTEPFKYNFVLRSGINESDINGSGQFPFYVFTGFIDKKINRKSTLLAGSELFVSYFLKEYIKHQSIAFPENNISADTDFKRVGVFIGHELRFNKIAFITHLGYYVYWPVEFENRVYNRLGLKRYFGDKFFGVVNVHSHGAKAEAVEFGIGIRL</sequence>
<keyword evidence="1" id="KW-0732">Signal</keyword>
<dbReference type="InterPro" id="IPR018550">
    <property type="entry name" value="Lipid-A_deacylase-rel"/>
</dbReference>
<proteinExistence type="predicted"/>
<feature type="signal peptide" evidence="1">
    <location>
        <begin position="1"/>
        <end position="19"/>
    </location>
</feature>
<feature type="chain" id="PRO_5001861448" description="Deacylase" evidence="1">
    <location>
        <begin position="20"/>
        <end position="368"/>
    </location>
</feature>
<dbReference type="Pfam" id="PF09411">
    <property type="entry name" value="PagL"/>
    <property type="match status" value="1"/>
</dbReference>
<organism evidence="2 3">
    <name type="scientific">Nonlabens tegetincola</name>
    <dbReference type="NCBI Taxonomy" id="323273"/>
    <lineage>
        <taxon>Bacteria</taxon>
        <taxon>Pseudomonadati</taxon>
        <taxon>Bacteroidota</taxon>
        <taxon>Flavobacteriia</taxon>
        <taxon>Flavobacteriales</taxon>
        <taxon>Flavobacteriaceae</taxon>
        <taxon>Nonlabens</taxon>
    </lineage>
</organism>
<protein>
    <recommendedName>
        <fullName evidence="4">Deacylase</fullName>
    </recommendedName>
</protein>
<evidence type="ECO:0000313" key="3">
    <source>
        <dbReference type="Proteomes" id="UP000029221"/>
    </source>
</evidence>
<accession>A0A090Q1S5</accession>
<name>A0A090Q1S5_9FLAO</name>
<dbReference type="AlphaFoldDB" id="A0A090Q1S5"/>
<comment type="caution">
    <text evidence="2">The sequence shown here is derived from an EMBL/GenBank/DDBJ whole genome shotgun (WGS) entry which is preliminary data.</text>
</comment>